<name>A0A2R8B9E0_9RHOB</name>
<dbReference type="InterPro" id="IPR029000">
    <property type="entry name" value="Cyclophilin-like_dom_sf"/>
</dbReference>
<keyword evidence="2" id="KW-0378">Hydrolase</keyword>
<evidence type="ECO:0000256" key="2">
    <source>
        <dbReference type="ARBA" id="ARBA00022801"/>
    </source>
</evidence>
<keyword evidence="1" id="KW-0547">Nucleotide-binding</keyword>
<organism evidence="5 6">
    <name type="scientific">Ascidiaceihabitans donghaensis</name>
    <dbReference type="NCBI Taxonomy" id="1510460"/>
    <lineage>
        <taxon>Bacteria</taxon>
        <taxon>Pseudomonadati</taxon>
        <taxon>Pseudomonadota</taxon>
        <taxon>Alphaproteobacteria</taxon>
        <taxon>Rhodobacterales</taxon>
        <taxon>Paracoccaceae</taxon>
        <taxon>Ascidiaceihabitans</taxon>
    </lineage>
</organism>
<dbReference type="InterPro" id="IPR052708">
    <property type="entry name" value="PxpC"/>
</dbReference>
<dbReference type="RefSeq" id="WP_108826993.1">
    <property type="nucleotide sequence ID" value="NZ_OMOR01000001.1"/>
</dbReference>
<dbReference type="GO" id="GO:0016787">
    <property type="term" value="F:hydrolase activity"/>
    <property type="evidence" value="ECO:0007669"/>
    <property type="project" value="UniProtKB-KW"/>
</dbReference>
<dbReference type="Gene3D" id="2.40.100.10">
    <property type="entry name" value="Cyclophilin-like"/>
    <property type="match status" value="1"/>
</dbReference>
<dbReference type="SMART" id="SM00797">
    <property type="entry name" value="AHS2"/>
    <property type="match status" value="1"/>
</dbReference>
<dbReference type="EMBL" id="OMOR01000001">
    <property type="protein sequence ID" value="SPH19678.1"/>
    <property type="molecule type" value="Genomic_DNA"/>
</dbReference>
<dbReference type="PANTHER" id="PTHR43309">
    <property type="entry name" value="5-OXOPROLINASE SUBUNIT C"/>
    <property type="match status" value="1"/>
</dbReference>
<evidence type="ECO:0000313" key="5">
    <source>
        <dbReference type="EMBL" id="SPH19678.1"/>
    </source>
</evidence>
<protein>
    <submittedName>
        <fullName evidence="5">KipI antagonist</fullName>
    </submittedName>
</protein>
<evidence type="ECO:0000256" key="1">
    <source>
        <dbReference type="ARBA" id="ARBA00022741"/>
    </source>
</evidence>
<gene>
    <name evidence="5" type="primary">kipA_1</name>
    <name evidence="5" type="ORF">ASD8599_00413</name>
</gene>
<feature type="domain" description="Carboxyltransferase" evidence="4">
    <location>
        <begin position="26"/>
        <end position="299"/>
    </location>
</feature>
<evidence type="ECO:0000259" key="4">
    <source>
        <dbReference type="SMART" id="SM00797"/>
    </source>
</evidence>
<evidence type="ECO:0000256" key="3">
    <source>
        <dbReference type="ARBA" id="ARBA00022840"/>
    </source>
</evidence>
<keyword evidence="6" id="KW-1185">Reference proteome</keyword>
<accession>A0A2R8B9E0</accession>
<dbReference type="Pfam" id="PF02626">
    <property type="entry name" value="CT_A_B"/>
    <property type="match status" value="1"/>
</dbReference>
<dbReference type="InterPro" id="IPR003778">
    <property type="entry name" value="CT_A_B"/>
</dbReference>
<dbReference type="GO" id="GO:0005524">
    <property type="term" value="F:ATP binding"/>
    <property type="evidence" value="ECO:0007669"/>
    <property type="project" value="UniProtKB-KW"/>
</dbReference>
<proteinExistence type="predicted"/>
<keyword evidence="3" id="KW-0067">ATP-binding</keyword>
<reference evidence="5 6" key="1">
    <citation type="submission" date="2018-03" db="EMBL/GenBank/DDBJ databases">
        <authorList>
            <person name="Keele B.F."/>
        </authorList>
    </citation>
    <scope>NUCLEOTIDE SEQUENCE [LARGE SCALE GENOMIC DNA]</scope>
    <source>
        <strain evidence="5 6">CECT 8599</strain>
    </source>
</reference>
<dbReference type="OrthoDB" id="9768696at2"/>
<dbReference type="Proteomes" id="UP000244880">
    <property type="component" value="Unassembled WGS sequence"/>
</dbReference>
<sequence>MTRSLLVRNVGPGVAVQDLGRPGFLAYGLTKGGAADPLALYEGAALLGQDPDCAALEMVGLGGSFEATADMRIALTGAEMKADIDGATIVWNACHALPKGAILTIGGTRKGVFGYLNVGGGFDTPRYMGTRGSHLSAGLGSLVAAGNELPIAPDKGGETGLILPHDNRFDGGALRVVPSMQTHAFSNDMRQRFTQTTFKRDPRANRQGVRMDCEGRGFHAENQLGIVSEVIVPGDIQIPGDGRPFVLMSESQTTGGYPRMGTVLATDLPRVAQAQTGADIRFEFVTLDDARAIEARETIRRLGLRRTAQPLLRDPAKIADLLGYQLISGATAGHD</sequence>
<dbReference type="PANTHER" id="PTHR43309:SF5">
    <property type="entry name" value="5-OXOPROLINASE SUBUNIT C"/>
    <property type="match status" value="1"/>
</dbReference>
<dbReference type="AlphaFoldDB" id="A0A2R8B9E0"/>
<evidence type="ECO:0000313" key="6">
    <source>
        <dbReference type="Proteomes" id="UP000244880"/>
    </source>
</evidence>